<dbReference type="EMBL" id="MU394423">
    <property type="protein sequence ID" value="KAI6080768.1"/>
    <property type="molecule type" value="Genomic_DNA"/>
</dbReference>
<gene>
    <name evidence="1" type="ORF">F4821DRAFT_265554</name>
</gene>
<name>A0ACC0CK98_9PEZI</name>
<evidence type="ECO:0000313" key="2">
    <source>
        <dbReference type="Proteomes" id="UP001497680"/>
    </source>
</evidence>
<protein>
    <submittedName>
        <fullName evidence="1">Uncharacterized protein</fullName>
    </submittedName>
</protein>
<accession>A0ACC0CK98</accession>
<comment type="caution">
    <text evidence="1">The sequence shown here is derived from an EMBL/GenBank/DDBJ whole genome shotgun (WGS) entry which is preliminary data.</text>
</comment>
<keyword evidence="2" id="KW-1185">Reference proteome</keyword>
<organism evidence="1 2">
    <name type="scientific">Hypoxylon rubiginosum</name>
    <dbReference type="NCBI Taxonomy" id="110542"/>
    <lineage>
        <taxon>Eukaryota</taxon>
        <taxon>Fungi</taxon>
        <taxon>Dikarya</taxon>
        <taxon>Ascomycota</taxon>
        <taxon>Pezizomycotina</taxon>
        <taxon>Sordariomycetes</taxon>
        <taxon>Xylariomycetidae</taxon>
        <taxon>Xylariales</taxon>
        <taxon>Hypoxylaceae</taxon>
        <taxon>Hypoxylon</taxon>
    </lineage>
</organism>
<evidence type="ECO:0000313" key="1">
    <source>
        <dbReference type="EMBL" id="KAI6080768.1"/>
    </source>
</evidence>
<sequence>MSDSTSPPDLTSPPDSTSLPNSTSLPDSPSSQMSGKKDLSSGADTKQDIPKELSLGEKIHKMFAESEEKWRNMSPEERDEVRTEMWGSTEWKNWKPTPASELPPDFWDDL</sequence>
<dbReference type="Proteomes" id="UP001497680">
    <property type="component" value="Unassembled WGS sequence"/>
</dbReference>
<reference evidence="1 2" key="1">
    <citation type="journal article" date="2022" name="New Phytol.">
        <title>Ecological generalism drives hyperdiversity of secondary metabolite gene clusters in xylarialean endophytes.</title>
        <authorList>
            <person name="Franco M.E.E."/>
            <person name="Wisecaver J.H."/>
            <person name="Arnold A.E."/>
            <person name="Ju Y.M."/>
            <person name="Slot J.C."/>
            <person name="Ahrendt S."/>
            <person name="Moore L.P."/>
            <person name="Eastman K.E."/>
            <person name="Scott K."/>
            <person name="Konkel Z."/>
            <person name="Mondo S.J."/>
            <person name="Kuo A."/>
            <person name="Hayes R.D."/>
            <person name="Haridas S."/>
            <person name="Andreopoulos B."/>
            <person name="Riley R."/>
            <person name="LaButti K."/>
            <person name="Pangilinan J."/>
            <person name="Lipzen A."/>
            <person name="Amirebrahimi M."/>
            <person name="Yan J."/>
            <person name="Adam C."/>
            <person name="Keymanesh K."/>
            <person name="Ng V."/>
            <person name="Louie K."/>
            <person name="Northen T."/>
            <person name="Drula E."/>
            <person name="Henrissat B."/>
            <person name="Hsieh H.M."/>
            <person name="Youens-Clark K."/>
            <person name="Lutzoni F."/>
            <person name="Miadlikowska J."/>
            <person name="Eastwood D.C."/>
            <person name="Hamelin R.C."/>
            <person name="Grigoriev I.V."/>
            <person name="U'Ren J.M."/>
        </authorList>
    </citation>
    <scope>NUCLEOTIDE SEQUENCE [LARGE SCALE GENOMIC DNA]</scope>
    <source>
        <strain evidence="1 2">ER1909</strain>
    </source>
</reference>
<proteinExistence type="predicted"/>